<protein>
    <submittedName>
        <fullName evidence="2">Uncharacterized protein</fullName>
    </submittedName>
</protein>
<reference evidence="2" key="2">
    <citation type="submission" date="2021-01" db="UniProtKB">
        <authorList>
            <consortium name="EnsemblMetazoa"/>
        </authorList>
    </citation>
    <scope>IDENTIFICATION</scope>
</reference>
<dbReference type="GeneID" id="105441585"/>
<dbReference type="AlphaFoldDB" id="A0A7M7HJR7"/>
<evidence type="ECO:0000313" key="3">
    <source>
        <dbReference type="Proteomes" id="UP000007110"/>
    </source>
</evidence>
<evidence type="ECO:0000313" key="2">
    <source>
        <dbReference type="EnsemblMetazoa" id="XP_011671135"/>
    </source>
</evidence>
<dbReference type="KEGG" id="spu:105441585"/>
<feature type="region of interest" description="Disordered" evidence="1">
    <location>
        <begin position="79"/>
        <end position="122"/>
    </location>
</feature>
<proteinExistence type="predicted"/>
<dbReference type="Proteomes" id="UP000007110">
    <property type="component" value="Unassembled WGS sequence"/>
</dbReference>
<evidence type="ECO:0000256" key="1">
    <source>
        <dbReference type="SAM" id="MobiDB-lite"/>
    </source>
</evidence>
<organism evidence="2 3">
    <name type="scientific">Strongylocentrotus purpuratus</name>
    <name type="common">Purple sea urchin</name>
    <dbReference type="NCBI Taxonomy" id="7668"/>
    <lineage>
        <taxon>Eukaryota</taxon>
        <taxon>Metazoa</taxon>
        <taxon>Echinodermata</taxon>
        <taxon>Eleutherozoa</taxon>
        <taxon>Echinozoa</taxon>
        <taxon>Echinoidea</taxon>
        <taxon>Euechinoidea</taxon>
        <taxon>Echinacea</taxon>
        <taxon>Camarodonta</taxon>
        <taxon>Echinidea</taxon>
        <taxon>Strongylocentrotidae</taxon>
        <taxon>Strongylocentrotus</taxon>
    </lineage>
</organism>
<feature type="compositionally biased region" description="Basic residues" evidence="1">
    <location>
        <begin position="86"/>
        <end position="95"/>
    </location>
</feature>
<sequence>MVDNLTQALGYLHAGVTGPKYGHSSELAPRSLPCGHPSCKGCLTRSANATNPRGSIDVSLSLTASKASWLRSSLMKVKLVTSSSQNRRHQPPHPHRSPDTNSRSLIEDVDEAKRRAQAGYQI</sequence>
<dbReference type="InParanoid" id="A0A7M7HJR7"/>
<accession>A0A7M7HJR7</accession>
<name>A0A7M7HJR7_STRPU</name>
<reference evidence="3" key="1">
    <citation type="submission" date="2015-02" db="EMBL/GenBank/DDBJ databases">
        <title>Genome sequencing for Strongylocentrotus purpuratus.</title>
        <authorList>
            <person name="Murali S."/>
            <person name="Liu Y."/>
            <person name="Vee V."/>
            <person name="English A."/>
            <person name="Wang M."/>
            <person name="Skinner E."/>
            <person name="Han Y."/>
            <person name="Muzny D.M."/>
            <person name="Worley K.C."/>
            <person name="Gibbs R.A."/>
        </authorList>
    </citation>
    <scope>NUCLEOTIDE SEQUENCE</scope>
</reference>
<dbReference type="RefSeq" id="XP_011671135.1">
    <property type="nucleotide sequence ID" value="XM_011672833.1"/>
</dbReference>
<dbReference type="EnsemblMetazoa" id="XM_011672833">
    <property type="protein sequence ID" value="XP_011671135"/>
    <property type="gene ID" value="LOC105441585"/>
</dbReference>
<keyword evidence="3" id="KW-1185">Reference proteome</keyword>